<evidence type="ECO:0000256" key="4">
    <source>
        <dbReference type="ARBA" id="ARBA00022729"/>
    </source>
</evidence>
<feature type="compositionally biased region" description="Low complexity" evidence="14">
    <location>
        <begin position="3608"/>
        <end position="3625"/>
    </location>
</feature>
<dbReference type="SUPFAM" id="SSF49265">
    <property type="entry name" value="Fibronectin type III"/>
    <property type="match status" value="17"/>
</dbReference>
<feature type="compositionally biased region" description="Basic and acidic residues" evidence="14">
    <location>
        <begin position="3715"/>
        <end position="3727"/>
    </location>
</feature>
<dbReference type="SUPFAM" id="SSF53300">
    <property type="entry name" value="vWA-like"/>
    <property type="match status" value="4"/>
</dbReference>
<feature type="domain" description="Fibronectin type-III" evidence="16">
    <location>
        <begin position="2297"/>
        <end position="2386"/>
    </location>
</feature>
<dbReference type="InterPro" id="IPR050991">
    <property type="entry name" value="ECM_Regulatory_Proteins"/>
</dbReference>
<evidence type="ECO:0000259" key="16">
    <source>
        <dbReference type="PROSITE" id="PS50853"/>
    </source>
</evidence>
<dbReference type="FunFam" id="2.60.40.10:FF:000480">
    <property type="entry name" value="Collagen, type XII, alpha 1"/>
    <property type="match status" value="1"/>
</dbReference>
<feature type="domain" description="Fibronectin type-III" evidence="16">
    <location>
        <begin position="1017"/>
        <end position="1106"/>
    </location>
</feature>
<protein>
    <recommendedName>
        <fullName evidence="13">Collagen alpha-1(XII) chain</fullName>
    </recommendedName>
</protein>
<feature type="domain" description="Fibronectin type-III" evidence="16">
    <location>
        <begin position="1741"/>
        <end position="1833"/>
    </location>
</feature>
<feature type="domain" description="Fibronectin type-III" evidence="16">
    <location>
        <begin position="1376"/>
        <end position="1466"/>
    </location>
</feature>
<comment type="caution">
    <text evidence="17">The sequence shown here is derived from an EMBL/GenBank/DDBJ whole genome shotgun (WGS) entry which is preliminary data.</text>
</comment>
<feature type="compositionally biased region" description="Low complexity" evidence="14">
    <location>
        <begin position="3758"/>
        <end position="3776"/>
    </location>
</feature>
<dbReference type="Gene3D" id="2.60.40.10">
    <property type="entry name" value="Immunoglobulins"/>
    <property type="match status" value="24"/>
</dbReference>
<feature type="region of interest" description="Disordered" evidence="14">
    <location>
        <begin position="1456"/>
        <end position="1479"/>
    </location>
</feature>
<dbReference type="GO" id="GO:0007155">
    <property type="term" value="P:cell adhesion"/>
    <property type="evidence" value="ECO:0007669"/>
    <property type="project" value="UniProtKB-KW"/>
</dbReference>
<dbReference type="FunFam" id="2.60.40.10:FF:000121">
    <property type="entry name" value="Collagen type XII alpha 1 chain"/>
    <property type="match status" value="12"/>
</dbReference>
<feature type="compositionally biased region" description="Basic and acidic residues" evidence="14">
    <location>
        <begin position="1010"/>
        <end position="1023"/>
    </location>
</feature>
<feature type="domain" description="Fibronectin type-III" evidence="16">
    <location>
        <begin position="2027"/>
        <end position="2116"/>
    </location>
</feature>
<accession>A0A5A9NE33</accession>
<dbReference type="Pfam" id="PF00092">
    <property type="entry name" value="VWA"/>
    <property type="match status" value="4"/>
</dbReference>
<evidence type="ECO:0000259" key="15">
    <source>
        <dbReference type="PROSITE" id="PS50234"/>
    </source>
</evidence>
<feature type="domain" description="Fibronectin type-III" evidence="16">
    <location>
        <begin position="925"/>
        <end position="1015"/>
    </location>
</feature>
<evidence type="ECO:0000256" key="6">
    <source>
        <dbReference type="ARBA" id="ARBA00022889"/>
    </source>
</evidence>
<dbReference type="PRINTS" id="PR00453">
    <property type="entry name" value="VWFADOMAIN"/>
</dbReference>
<organism evidence="17 18">
    <name type="scientific">Triplophysa tibetana</name>
    <dbReference type="NCBI Taxonomy" id="1572043"/>
    <lineage>
        <taxon>Eukaryota</taxon>
        <taxon>Metazoa</taxon>
        <taxon>Chordata</taxon>
        <taxon>Craniata</taxon>
        <taxon>Vertebrata</taxon>
        <taxon>Euteleostomi</taxon>
        <taxon>Actinopterygii</taxon>
        <taxon>Neopterygii</taxon>
        <taxon>Teleostei</taxon>
        <taxon>Ostariophysi</taxon>
        <taxon>Cypriniformes</taxon>
        <taxon>Nemacheilidae</taxon>
        <taxon>Triplophysa</taxon>
    </lineage>
</organism>
<proteinExistence type="inferred from homology"/>
<evidence type="ECO:0000256" key="11">
    <source>
        <dbReference type="ARBA" id="ARBA00053577"/>
    </source>
</evidence>
<dbReference type="PROSITE" id="PS50234">
    <property type="entry name" value="VWFA"/>
    <property type="match status" value="4"/>
</dbReference>
<dbReference type="FunFam" id="2.60.40.10:FF:000018">
    <property type="entry name" value="collagen alpha-1(XII) chain isoform X1"/>
    <property type="match status" value="3"/>
</dbReference>
<comment type="function">
    <text evidence="11">Type XII collagen interacts with type I collagen-containing fibrils, the COL1 domain could be associated with the surface of the fibrils, and the COL2 and NC3 domains may be localized in the perifibrillar matrix.</text>
</comment>
<feature type="domain" description="Fibronectin type-III" evidence="16">
    <location>
        <begin position="832"/>
        <end position="923"/>
    </location>
</feature>
<feature type="domain" description="Fibronectin type-III" evidence="16">
    <location>
        <begin position="2930"/>
        <end position="3018"/>
    </location>
</feature>
<dbReference type="CDD" id="cd00063">
    <property type="entry name" value="FN3"/>
    <property type="match status" value="20"/>
</dbReference>
<feature type="domain" description="Fibronectin type-III" evidence="16">
    <location>
        <begin position="2839"/>
        <end position="2929"/>
    </location>
</feature>
<dbReference type="Gene3D" id="3.40.50.410">
    <property type="entry name" value="von Willebrand factor, type A domain"/>
    <property type="match status" value="4"/>
</dbReference>
<dbReference type="InterPro" id="IPR002035">
    <property type="entry name" value="VWF_A"/>
</dbReference>
<reference evidence="17 18" key="1">
    <citation type="journal article" date="2019" name="Mol. Ecol. Resour.">
        <title>Chromosome-level genome assembly of Triplophysa tibetana, a fish adapted to the harsh high-altitude environment of the Tibetan Plateau.</title>
        <authorList>
            <person name="Yang X."/>
            <person name="Liu H."/>
            <person name="Ma Z."/>
            <person name="Zou Y."/>
            <person name="Zou M."/>
            <person name="Mao Y."/>
            <person name="Li X."/>
            <person name="Wang H."/>
            <person name="Chen T."/>
            <person name="Wang W."/>
            <person name="Yang R."/>
        </authorList>
    </citation>
    <scope>NUCLEOTIDE SEQUENCE [LARGE SCALE GENOMIC DNA]</scope>
    <source>
        <strain evidence="17">TTIB1903HZAU</strain>
        <tissue evidence="17">Muscle</tissue>
    </source>
</reference>
<evidence type="ECO:0000256" key="12">
    <source>
        <dbReference type="ARBA" id="ARBA00064391"/>
    </source>
</evidence>
<dbReference type="PANTHER" id="PTHR46708">
    <property type="entry name" value="TENASCIN"/>
    <property type="match status" value="1"/>
</dbReference>
<comment type="subunit">
    <text evidence="12">Trimer of identical chains each containing 190 kDa of non-triple-helical sequences.</text>
</comment>
<feature type="domain" description="Fibronectin type-III" evidence="16">
    <location>
        <begin position="2658"/>
        <end position="2747"/>
    </location>
</feature>
<dbReference type="SMART" id="SM00327">
    <property type="entry name" value="VWA"/>
    <property type="match status" value="4"/>
</dbReference>
<keyword evidence="5" id="KW-0677">Repeat</keyword>
<feature type="compositionally biased region" description="Low complexity" evidence="14">
    <location>
        <begin position="3700"/>
        <end position="3714"/>
    </location>
</feature>
<dbReference type="InterPro" id="IPR013320">
    <property type="entry name" value="ConA-like_dom_sf"/>
</dbReference>
<name>A0A5A9NE33_9TELE</name>
<dbReference type="SMART" id="SM00210">
    <property type="entry name" value="TSPN"/>
    <property type="match status" value="1"/>
</dbReference>
<feature type="domain" description="Fibronectin type-III" evidence="16">
    <location>
        <begin position="2748"/>
        <end position="2838"/>
    </location>
</feature>
<evidence type="ECO:0000256" key="5">
    <source>
        <dbReference type="ARBA" id="ARBA00022737"/>
    </source>
</evidence>
<dbReference type="SUPFAM" id="SSF49899">
    <property type="entry name" value="Concanavalin A-like lectins/glucanases"/>
    <property type="match status" value="1"/>
</dbReference>
<feature type="domain" description="Fibronectin type-III" evidence="16">
    <location>
        <begin position="2117"/>
        <end position="2206"/>
    </location>
</feature>
<feature type="domain" description="Fibronectin type-III" evidence="16">
    <location>
        <begin position="2207"/>
        <end position="2296"/>
    </location>
</feature>
<evidence type="ECO:0000256" key="10">
    <source>
        <dbReference type="ARBA" id="ARBA00049648"/>
    </source>
</evidence>
<dbReference type="InterPro" id="IPR008160">
    <property type="entry name" value="Collagen"/>
</dbReference>
<dbReference type="InterPro" id="IPR048287">
    <property type="entry name" value="TSPN-like_N"/>
</dbReference>
<feature type="domain" description="Fibronectin type-III" evidence="16">
    <location>
        <begin position="1285"/>
        <end position="1374"/>
    </location>
</feature>
<dbReference type="SMART" id="SM00060">
    <property type="entry name" value="FN3"/>
    <property type="match status" value="24"/>
</dbReference>
<dbReference type="Proteomes" id="UP000324632">
    <property type="component" value="Chromosome 18"/>
</dbReference>
<comment type="subcellular location">
    <subcellularLocation>
        <location evidence="1">Secreted</location>
        <location evidence="1">Extracellular space</location>
        <location evidence="1">Extracellular matrix</location>
    </subcellularLocation>
</comment>
<feature type="domain" description="Fibronectin type-III" evidence="16">
    <location>
        <begin position="1937"/>
        <end position="2026"/>
    </location>
</feature>
<feature type="region of interest" description="Disordered" evidence="14">
    <location>
        <begin position="3595"/>
        <end position="3636"/>
    </location>
</feature>
<dbReference type="InterPro" id="IPR036116">
    <property type="entry name" value="FN3_sf"/>
</dbReference>
<evidence type="ECO:0000313" key="17">
    <source>
        <dbReference type="EMBL" id="KAA0708242.1"/>
    </source>
</evidence>
<feature type="domain" description="Fibronectin type-III" evidence="16">
    <location>
        <begin position="534"/>
        <end position="623"/>
    </location>
</feature>
<keyword evidence="7 17" id="KW-0176">Collagen</keyword>
<keyword evidence="3" id="KW-0272">Extracellular matrix</keyword>
<feature type="region of interest" description="Disordered" evidence="14">
    <location>
        <begin position="3671"/>
        <end position="3783"/>
    </location>
</feature>
<keyword evidence="6" id="KW-0130">Cell adhesion</keyword>
<dbReference type="Gene3D" id="2.60.120.200">
    <property type="match status" value="1"/>
</dbReference>
<keyword evidence="2" id="KW-0964">Secreted</keyword>
<feature type="region of interest" description="Disordered" evidence="14">
    <location>
        <begin position="1363"/>
        <end position="1388"/>
    </location>
</feature>
<feature type="domain" description="Fibronectin type-III" evidence="16">
    <location>
        <begin position="2387"/>
        <end position="2475"/>
    </location>
</feature>
<dbReference type="Pfam" id="PF00041">
    <property type="entry name" value="fn3"/>
    <property type="match status" value="20"/>
</dbReference>
<comment type="similarity">
    <text evidence="10">Belongs to the fibril-associated collagens with interrupted helices (FACIT) family.</text>
</comment>
<feature type="domain" description="Fibronectin type-III" evidence="16">
    <location>
        <begin position="2477"/>
        <end position="2566"/>
    </location>
</feature>
<feature type="domain" description="VWFA" evidence="15">
    <location>
        <begin position="338"/>
        <end position="514"/>
    </location>
</feature>
<dbReference type="CDD" id="cd01482">
    <property type="entry name" value="vWA_collagen_alphaI-XII-like"/>
    <property type="match status" value="4"/>
</dbReference>
<feature type="region of interest" description="Disordered" evidence="14">
    <location>
        <begin position="1002"/>
        <end position="1023"/>
    </location>
</feature>
<feature type="domain" description="VWFA" evidence="15">
    <location>
        <begin position="3112"/>
        <end position="3289"/>
    </location>
</feature>
<evidence type="ECO:0000256" key="14">
    <source>
        <dbReference type="SAM" id="MobiDB-lite"/>
    </source>
</evidence>
<keyword evidence="18" id="KW-1185">Reference proteome</keyword>
<evidence type="ECO:0000256" key="1">
    <source>
        <dbReference type="ARBA" id="ARBA00004498"/>
    </source>
</evidence>
<dbReference type="Pfam" id="PF01391">
    <property type="entry name" value="Collagen"/>
    <property type="match status" value="1"/>
</dbReference>
<evidence type="ECO:0000256" key="13">
    <source>
        <dbReference type="ARBA" id="ARBA00067989"/>
    </source>
</evidence>
<evidence type="ECO:0000256" key="7">
    <source>
        <dbReference type="ARBA" id="ARBA00023119"/>
    </source>
</evidence>
<evidence type="ECO:0000256" key="2">
    <source>
        <dbReference type="ARBA" id="ARBA00022525"/>
    </source>
</evidence>
<evidence type="ECO:0000256" key="3">
    <source>
        <dbReference type="ARBA" id="ARBA00022530"/>
    </source>
</evidence>
<dbReference type="FunFam" id="2.60.40.10:FF:000489">
    <property type="entry name" value="collagen alpha-1(XII) chain isoform X1"/>
    <property type="match status" value="1"/>
</dbReference>
<feature type="domain" description="Fibronectin type-III" evidence="16">
    <location>
        <begin position="2568"/>
        <end position="2656"/>
    </location>
</feature>
<dbReference type="FunFam" id="2.60.40.10:FF:000234">
    <property type="entry name" value="Collagen, type XII, alpha 1"/>
    <property type="match status" value="4"/>
</dbReference>
<dbReference type="PROSITE" id="PS50853">
    <property type="entry name" value="FN3"/>
    <property type="match status" value="22"/>
</dbReference>
<feature type="domain" description="VWFA" evidence="15">
    <location>
        <begin position="638"/>
        <end position="814"/>
    </location>
</feature>
<feature type="domain" description="VWFA" evidence="15">
    <location>
        <begin position="1487"/>
        <end position="1674"/>
    </location>
</feature>
<feature type="domain" description="Fibronectin type-III" evidence="16">
    <location>
        <begin position="1195"/>
        <end position="1284"/>
    </location>
</feature>
<keyword evidence="9" id="KW-0325">Glycoprotein</keyword>
<keyword evidence="4" id="KW-0732">Signal</keyword>
<keyword evidence="8" id="KW-1015">Disulfide bond</keyword>
<evidence type="ECO:0000313" key="18">
    <source>
        <dbReference type="Proteomes" id="UP000324632"/>
    </source>
</evidence>
<dbReference type="InterPro" id="IPR036465">
    <property type="entry name" value="vWFA_dom_sf"/>
</dbReference>
<dbReference type="GO" id="GO:0005581">
    <property type="term" value="C:collagen trimer"/>
    <property type="evidence" value="ECO:0007669"/>
    <property type="project" value="UniProtKB-KW"/>
</dbReference>
<dbReference type="InterPro" id="IPR013783">
    <property type="entry name" value="Ig-like_fold"/>
</dbReference>
<dbReference type="FunFam" id="2.60.40.10:FF:000554">
    <property type="entry name" value="collagen alpha-1(XII) chain isoform X1"/>
    <property type="match status" value="1"/>
</dbReference>
<dbReference type="PANTHER" id="PTHR46708:SF2">
    <property type="entry name" value="FIBRONECTIN TYPE-III DOMAIN-CONTAINING PROTEIN"/>
    <property type="match status" value="1"/>
</dbReference>
<feature type="domain" description="Fibronectin type-III" evidence="16">
    <location>
        <begin position="3019"/>
        <end position="3109"/>
    </location>
</feature>
<gene>
    <name evidence="17" type="ORF">E1301_Tti005484</name>
</gene>
<dbReference type="EMBL" id="SOYY01000018">
    <property type="protein sequence ID" value="KAA0708242.1"/>
    <property type="molecule type" value="Genomic_DNA"/>
</dbReference>
<dbReference type="InterPro" id="IPR003961">
    <property type="entry name" value="FN3_dom"/>
</dbReference>
<evidence type="ECO:0000256" key="9">
    <source>
        <dbReference type="ARBA" id="ARBA00023180"/>
    </source>
</evidence>
<sequence>MFSQNLHQVFRRQISSSVRRQLENKVPEKQKVSFRPVNSEIPLDVVRKICPKSFPLNLRHSDEQHSAGMPKTHIFPDAGTSACDVTGSGFAPSLERHRDEYDVTAAGISDRAHVQTIAYIVYELTVSDVKQMNRENDVKLMPPSDLRFKILNENTVQMIWTQPLSRIEGYRIQVMADEDKCASGKRQLTFRFSATGNRRDCVLTRPSTVIYTYDRCLVKSFILASSSSCMSELDSSVSLMLSPRRLYITIFNISNANVFFLVEEPVKEFTLSASSTKTSIRDLTPDVDYVVMITSYLGSEESIPISGQITIQSSGSDGGSRKPQVSDAVKCSASAIGDLVFLVDGSWSVGRDNFKLIRSFMAAMAGAFQLGEDKTRVGVVQYSTDIRTEFNLNQYFRRTDLLRAINNLPYKGGNTMTGDALDYLLKNTFTEAAGARQGFPKVAVIITDGKSQDPVEGYAKKLKNAGIELFTLGIKEADEEELKQMSSTPHRTHVYMVPNFDMISAVEKSLIKQVCSSVEDQINSLISGEEVIEPASNLHVTEVASKSMRITWDASIGEVTGYKVQLVPMMAGSKRQELYVGPTQTSVNVRDLTPDTEYEISLFALNGLTPSEPVMAMEKTQPVKVSLECSLGVDVQADVVLLVDGSYSIGLDNFAKVRSFLEVLVNSFDIGADRIQISLVQYSREPYTEFYLNTHHDLSAVVKAVRTFPYRGGSTNTGKAMAYVRDKIFISNRGARANVPRVMILITDGKSSDAFKDSANKLRNTDVEIFAVGVKDAVRSELEAIANPPVETHVYTVEDFDAFQRISNELTQSICLRIEQELLNIKRRQLTAPRSLTFSEVTSRSFRASWITDAVDVQSYMVEYRPEADTDAGYISVSVPGDIPTAVLLHLTPVTKYEVKVYAQYEKGESFPLIDYETTLEEQGAVSNLRVSEETTNSFRVSWQVAPGSVVRYRLTYVPVRGDSGPLETATSGPETTIVLQQLFPVTTYRVSVAAEYPSGVGPQMQIDGTTKEEHGSPRDLRVSKETTSNMQLSWAAAPGRVQQYRVSYQPMTGGEMKEVTVRGETTTTVLKDLKPGTEYQLAVRAKYSSGSGEPLQGTGTTLEECVLKKLCEIHPDTYCSKLFLTKIKLLYKSNQKPYVVTIDGKPYYQTEIPDGNISDKEEELKVSSTCALPVVDTRVKLQKRSGENLQQLGSPRDLITSDVTDTSFMVSWTAAPGRVRQYRIRWRSLFSEESGEKFIPADATSSLLENLTPETRYQVSVFASYDRGDGQSLVGEETTDASGSAKALTVSDETERTMRATWNPAPGPVQHYKLTYVPQAGGKEMTLKVPASGTAAVLRKLQPITSYNINVHPIYKRGEGKARQGVGTTLSPYKAPRNLQTSEPGKTSFRVSWDPAPGNVRGYKVTFYPSGSDIDLGELLVGPYDNTVVLEELRAGTKYSVAVFGMFDGGQSMPLAGEEKTTLSDAPEPPSVRPSDNECKTTAKADIVLLVDGSWSIGRLNFKTIRNFIGRMVGVFDIGPDRVQIGKSSMLLFTVFSCVEGLAQYSGDPKTEWHLNAHSTRQSLLEAVANLPYKGGNTMTGMALNYILQNNFKPNVGLRPDSRKIGVLVTDGKSQDDIIGNSQNLRDSGIELYAIGVKNADENELRSIATDPDEIHMYNVKDFSFLLDIVDDLTVNLCNSVKGPAFSHDVLQMFVDGEENTLVLVNLTPMTKYIVRVFSVIGEENSEPLEGTETTLPLPAVTSMTVYDEGLTTMRVRWELVGGASGYMLIYSALNATVPSGRMELRVAGDVNDVQLSQLLPNTAYSISLFAMHGDLASEPLIESGVTRTSELLLITGADLTVPLPPAGELRISEVTHSSMRLTWDAASGNVRRYIVTYKREDGELKQAEVNGDITTLVLTSLRSQTEYDVAVTPVYDEGPGNSMLGSEITDVVPAPKNLRFSEVTQTSFRATWEHGAPDVSLYRLGWSKKGENNFKYEILNSEDTSYVMTNLDQDTLYDVTVTAIYPDESESEDLMGDQRTLTTGPPQNLQVFNATTTTLTVKWDHAPGPVQNYKVTFQPTAGEKPLPIQVGGKKNSVILQKLIPDTPYSISVMAVYRTGESKDISGQGKTKPLGGVRNLQVLNPTMTTLNVRWEPAEGKVKEYKVMYVPAAGGAESMEQVSGTTTTTVLRGLTPDTVYTVTLIPVYTEGEGQRNSENGKTRALGGVKNLRVTDPTMTSLNVKWDPSDGAVRQYKIFFVPAAGGTEMMEQVPGSQTTIVLRNLQPDTPYAVSVAPVYPATEGRRQSENGRTLPLGGVRNLRLHDPTFTTLTATWEAADGNVQGYKVVYMPTNGGTELVEQVSESTTTFALKNLTPNTMYTVTVVPVYAEGDGPQLTEKGKTKPLGSVSNLQVTDPTISTLNVRWEPAEGNVREYIVIYVPAGGQDQEVDQVSGSTTSTVLKNLEPDTTYTVTLVPVYAEMEGKSLSENGKTKPLGGVRNLQVTDPTSSTLNVRWEHADGNPRNYKVFYVPQPGDEEKMELVSGGTTSTVLRNLNANTLYKVTLLPMYDNDVEGKRQSENGKTKPLGSVKNLQVTDPTVNSLRVRWEPADGDVRQYNVLYVPVAGGAEAKTQVSGMSTNTVLRNLQPNTDYRVTVVPVYADAEGKKQSENGKTKPLGGVKNLQVTDPTTSSLKVRWEPAEGNVRQYRIFYVPASGGAEDMEQVSGGTTNTVLRNLLSDTLYTVTVVPVYPEGEGLRQSEKGKTLPRTPPRNIVVYNPTPNSLNVRWEPATGQVQQYRVSYAPLSGIQPLKSVLVSGSISNAFLDQLVPDTPYSVNVMAVYADGDGPGLDGKGKTLPRAGPRNMRVLETTTSTISIGWDHAEGPVQQYKISYAPLTGDPITEFASVPGNRNNAILQNLFPDTPFNITVEAIYPEGPGGSLNGNAKTLGLLAPQNLRVSDEWYTRFRVSWDPAPTPVMGYKLVYQPTDKDESLEVFVGDVTTYTLHNLSPGTTYDVQVYAQYEGGVSKPLIGQGTTLYLNVTNIESYDVGYDRFCVRWTPHRAATSYRIKLNPLDPSAKGQQEITITAAQSQYCFDGLSPDSLYSATVFVQTPNLEGPGVSTKERTLCKGAKADVVFLIDGSWSIGDESFSKVIQFVFSVVGAFDVIGPSGMQISFVQYSDASKTEFKLNSYDNKGIALSALKLIQYRGGNTKTGVALKHVYEKVFTLESGMRRNVPKVVVAVTDGRSQDEVQKNADKLQHAGYSVFVVGVADVDFVELQNIASKPSERHVFVVNDFDAFSTIQDNLLHRLQTAQERLSQPALVVSSFQKQFGIKKSLESCRYIHPDGLPFTYTMILMFRLLPDSPSEAFDIWQVSDKNNKPETGVTIDASTQTVSFYNKDTTGDIQRATFKNDQVKRIFHGSFHKLHILVSPKSVKLNVDCQEVAEKEMKTRGNTSTDGYQVLGKMSKSIGSKGESATVSSCLPSRHDRYVDQETNLSVHRFPTPARVPQRVQVFRALRDQWVRPDREEIWDRPVRWALQDHRDPAGSPSQARLVAPVRREIQATLAYLDRKVYDLLLKRKLGLQGPPGPAGAAGPVGSAGIRVSEDCSMYMRIKTLDKHGPPGGPGMNGPTGKPGKPGDTGVPGPSGVKGDKGERGDIASQSMMRSIARQVCEQLVNGQLARFNEMLNQIPNNYHSNSPGPAGPPGSPGSEGPRGEPGRLGRNGLPGTPGLPGRQGERGPPGEKGDRGSPGIGERGQRGASGPPGPSGESRPGPPGPSGSQGSRGAPGRNGVAGVRGPPGPPGYCDSSQCVGIPYNGQGYRVIVKKQQRSPTPELTVTIANRTDDKFTRIRQIVLNCNEIMSSLHFYCGEKFD</sequence>
<feature type="domain" description="Fibronectin type-III" evidence="16">
    <location>
        <begin position="1847"/>
        <end position="1936"/>
    </location>
</feature>
<evidence type="ECO:0000256" key="8">
    <source>
        <dbReference type="ARBA" id="ARBA00023157"/>
    </source>
</evidence>
<dbReference type="FunFam" id="3.40.50.410:FF:000001">
    <property type="entry name" value="Collagen, type XII, alpha 1"/>
    <property type="match status" value="4"/>
</dbReference>